<protein>
    <recommendedName>
        <fullName evidence="6">G-protein coupled receptors family 2 profile 2 domain-containing protein</fullName>
    </recommendedName>
</protein>
<dbReference type="InParanoid" id="A0A2J7R9C6"/>
<evidence type="ECO:0000256" key="4">
    <source>
        <dbReference type="ARBA" id="ARBA00023136"/>
    </source>
</evidence>
<dbReference type="InterPro" id="IPR017981">
    <property type="entry name" value="GPCR_2-like_7TM"/>
</dbReference>
<gene>
    <name evidence="7" type="ORF">B7P43_G16025</name>
</gene>
<dbReference type="PROSITE" id="PS50261">
    <property type="entry name" value="G_PROTEIN_RECEP_F2_4"/>
    <property type="match status" value="1"/>
</dbReference>
<proteinExistence type="predicted"/>
<comment type="caution">
    <text evidence="7">The sequence shown here is derived from an EMBL/GenBank/DDBJ whole genome shotgun (WGS) entry which is preliminary data.</text>
</comment>
<dbReference type="Proteomes" id="UP000235965">
    <property type="component" value="Unassembled WGS sequence"/>
</dbReference>
<feature type="domain" description="G-protein coupled receptors family 2 profile 2" evidence="6">
    <location>
        <begin position="91"/>
        <end position="247"/>
    </location>
</feature>
<organism evidence="7 8">
    <name type="scientific">Cryptotermes secundus</name>
    <dbReference type="NCBI Taxonomy" id="105785"/>
    <lineage>
        <taxon>Eukaryota</taxon>
        <taxon>Metazoa</taxon>
        <taxon>Ecdysozoa</taxon>
        <taxon>Arthropoda</taxon>
        <taxon>Hexapoda</taxon>
        <taxon>Insecta</taxon>
        <taxon>Pterygota</taxon>
        <taxon>Neoptera</taxon>
        <taxon>Polyneoptera</taxon>
        <taxon>Dictyoptera</taxon>
        <taxon>Blattodea</taxon>
        <taxon>Blattoidea</taxon>
        <taxon>Termitoidae</taxon>
        <taxon>Kalotermitidae</taxon>
        <taxon>Cryptotermitinae</taxon>
        <taxon>Cryptotermes</taxon>
    </lineage>
</organism>
<keyword evidence="4 5" id="KW-0472">Membrane</keyword>
<keyword evidence="2 5" id="KW-0812">Transmembrane</keyword>
<evidence type="ECO:0000313" key="8">
    <source>
        <dbReference type="Proteomes" id="UP000235965"/>
    </source>
</evidence>
<dbReference type="InterPro" id="IPR000832">
    <property type="entry name" value="GPCR_2_secretin-like"/>
</dbReference>
<reference evidence="7 8" key="1">
    <citation type="submission" date="2017-12" db="EMBL/GenBank/DDBJ databases">
        <title>Hemimetabolous genomes reveal molecular basis of termite eusociality.</title>
        <authorList>
            <person name="Harrison M.C."/>
            <person name="Jongepier E."/>
            <person name="Robertson H.M."/>
            <person name="Arning N."/>
            <person name="Bitard-Feildel T."/>
            <person name="Chao H."/>
            <person name="Childers C.P."/>
            <person name="Dinh H."/>
            <person name="Doddapaneni H."/>
            <person name="Dugan S."/>
            <person name="Gowin J."/>
            <person name="Greiner C."/>
            <person name="Han Y."/>
            <person name="Hu H."/>
            <person name="Hughes D.S.T."/>
            <person name="Huylmans A.-K."/>
            <person name="Kemena C."/>
            <person name="Kremer L.P.M."/>
            <person name="Lee S.L."/>
            <person name="Lopez-Ezquerra A."/>
            <person name="Mallet L."/>
            <person name="Monroy-Kuhn J.M."/>
            <person name="Moser A."/>
            <person name="Murali S.C."/>
            <person name="Muzny D.M."/>
            <person name="Otani S."/>
            <person name="Piulachs M.-D."/>
            <person name="Poelchau M."/>
            <person name="Qu J."/>
            <person name="Schaub F."/>
            <person name="Wada-Katsumata A."/>
            <person name="Worley K.C."/>
            <person name="Xie Q."/>
            <person name="Ylla G."/>
            <person name="Poulsen M."/>
            <person name="Gibbs R.A."/>
            <person name="Schal C."/>
            <person name="Richards S."/>
            <person name="Belles X."/>
            <person name="Korb J."/>
            <person name="Bornberg-Bauer E."/>
        </authorList>
    </citation>
    <scope>NUCLEOTIDE SEQUENCE [LARGE SCALE GENOMIC DNA]</scope>
    <source>
        <tissue evidence="7">Whole body</tissue>
    </source>
</reference>
<evidence type="ECO:0000259" key="6">
    <source>
        <dbReference type="PROSITE" id="PS50261"/>
    </source>
</evidence>
<evidence type="ECO:0000256" key="3">
    <source>
        <dbReference type="ARBA" id="ARBA00022989"/>
    </source>
</evidence>
<evidence type="ECO:0000256" key="1">
    <source>
        <dbReference type="ARBA" id="ARBA00004141"/>
    </source>
</evidence>
<dbReference type="PANTHER" id="PTHR45902">
    <property type="entry name" value="LATROPHILIN RECEPTOR-LIKE PROTEIN A"/>
    <property type="match status" value="1"/>
</dbReference>
<dbReference type="Pfam" id="PF00002">
    <property type="entry name" value="7tm_2"/>
    <property type="match status" value="1"/>
</dbReference>
<feature type="transmembrane region" description="Helical" evidence="5">
    <location>
        <begin position="159"/>
        <end position="182"/>
    </location>
</feature>
<dbReference type="GO" id="GO:0016020">
    <property type="term" value="C:membrane"/>
    <property type="evidence" value="ECO:0007669"/>
    <property type="project" value="UniProtKB-SubCell"/>
</dbReference>
<dbReference type="OrthoDB" id="347083at2759"/>
<feature type="transmembrane region" description="Helical" evidence="5">
    <location>
        <begin position="94"/>
        <end position="114"/>
    </location>
</feature>
<dbReference type="GO" id="GO:0007166">
    <property type="term" value="P:cell surface receptor signaling pathway"/>
    <property type="evidence" value="ECO:0007669"/>
    <property type="project" value="InterPro"/>
</dbReference>
<keyword evidence="3 5" id="KW-1133">Transmembrane helix</keyword>
<feature type="transmembrane region" description="Helical" evidence="5">
    <location>
        <begin position="126"/>
        <end position="147"/>
    </location>
</feature>
<comment type="subcellular location">
    <subcellularLocation>
        <location evidence="1">Membrane</location>
        <topology evidence="1">Multi-pass membrane protein</topology>
    </subcellularLocation>
</comment>
<keyword evidence="8" id="KW-1185">Reference proteome</keyword>
<evidence type="ECO:0000256" key="5">
    <source>
        <dbReference type="SAM" id="Phobius"/>
    </source>
</evidence>
<evidence type="ECO:0000256" key="2">
    <source>
        <dbReference type="ARBA" id="ARBA00022692"/>
    </source>
</evidence>
<name>A0A2J7R9C6_9NEOP</name>
<dbReference type="Gene3D" id="1.20.1070.10">
    <property type="entry name" value="Rhodopsin 7-helix transmembrane proteins"/>
    <property type="match status" value="1"/>
</dbReference>
<accession>A0A2J7R9C6</accession>
<dbReference type="AlphaFoldDB" id="A0A2J7R9C6"/>
<feature type="transmembrane region" description="Helical" evidence="5">
    <location>
        <begin position="236"/>
        <end position="255"/>
    </location>
</feature>
<evidence type="ECO:0000313" key="7">
    <source>
        <dbReference type="EMBL" id="PNF37422.1"/>
    </source>
</evidence>
<dbReference type="GO" id="GO:0004930">
    <property type="term" value="F:G protein-coupled receptor activity"/>
    <property type="evidence" value="ECO:0007669"/>
    <property type="project" value="InterPro"/>
</dbReference>
<sequence>MGHVRSEYAGDMEMDEYYAAYDYPDTTNNTGYEPGVIPDPGLSVTRQQIEPEEVVLPDDSLADTDLHDHDLIDSVMYIYFGSSSHTEGGTGKQILIVGAAISLVAQFLSLTTALRRLRSNPHDPATFIFINTELSLFTSNLIFMLGVQATGKQHWCEGVALLLHYLHLVACCWLFSIGVLAYRRLTEGPRHSGLRLHCTLAWLLPASIVTMCYALNPHGYETHRYCWMSVVRGMLLSYMVPVASLILAAGERLVFERGHRSDEAVAAPDAQWVGQGHDHREVQARCPSELGVGELEGRGSHAWRSLLMPPKTER</sequence>
<dbReference type="InterPro" id="IPR053231">
    <property type="entry name" value="GPCR_LN-TM7"/>
</dbReference>
<feature type="transmembrane region" description="Helical" evidence="5">
    <location>
        <begin position="194"/>
        <end position="216"/>
    </location>
</feature>
<dbReference type="STRING" id="105785.A0A2J7R9C6"/>
<dbReference type="EMBL" id="NEVH01006600">
    <property type="protein sequence ID" value="PNF37422.1"/>
    <property type="molecule type" value="Genomic_DNA"/>
</dbReference>
<dbReference type="PANTHER" id="PTHR45902:SF4">
    <property type="entry name" value="G-PROTEIN COUPLED RECEPTORS FAMILY 2 PROFILE 2 DOMAIN-CONTAINING PROTEIN"/>
    <property type="match status" value="1"/>
</dbReference>